<dbReference type="Pfam" id="PF25023">
    <property type="entry name" value="TEN_YD-shell"/>
    <property type="match status" value="1"/>
</dbReference>
<dbReference type="EMBL" id="OY569118">
    <property type="protein sequence ID" value="CAJ1001080.1"/>
    <property type="molecule type" value="Genomic_DNA"/>
</dbReference>
<evidence type="ECO:0000256" key="1">
    <source>
        <dbReference type="ARBA" id="ARBA00022737"/>
    </source>
</evidence>
<keyword evidence="6" id="KW-1185">Reference proteome</keyword>
<dbReference type="PANTHER" id="PTHR32305">
    <property type="match status" value="1"/>
</dbReference>
<dbReference type="Gene3D" id="2.180.10.10">
    <property type="entry name" value="RHS repeat-associated core"/>
    <property type="match status" value="4"/>
</dbReference>
<dbReference type="InterPro" id="IPR022385">
    <property type="entry name" value="Rhs_assc_core"/>
</dbReference>
<sequence>MSVKKWMRRFISSVLAISLLVPSVTFARVDERLSATPVSDDSNEQPADTKAWLSAYKEVLQAAIELQQKKSDEIPSFTKDEVMAMTWDSLPADVVWGMYQSFDRKTLQIAAYFYPLLDRFLSQDEKVEKYQWTDEAVMSEMGRLGQIQYTLLKQALPVIEQHYQRWKETKGNKAKAPLSSLADSGLTSSPPDEEYEPEGLTYRYKRNTENLVDELYRTANIKETDVHLEGKHGMDLKLERQYSSLDAMLGRIYYKSKWGENIWVGNGGYHEKYHLPVGWKWNIPMIEEIDRENIRCTYDEDLSKYFCNRTNEKDSKRYVFTLDDGTVLESKSKEGDWVNYPYLGASMEYKRWEINGVEHIAWLRYNGYLYNFSIEKSYNSDGDTYVVTKTNAYGDEIVYRIPEKKDKPIEIIDSVGRCIVMDKHIGNLVSDLKVYADASKSRLLKHIKYDWNETPSRVIEYDVNGNGSKIIAEYTYHDSGVFGEAEFNLKPVYSFPANIPLDYNGMESTVYTTDDFQRRGTTKYNLLREVSYPVEGLQITYTYSPYQPDEPDFLSRGVVRLYHDDEKLTYTSYHPVTAVDIRFAKTPHPERQKQGWYSHTIYYPLTNKEIWKSSKDLSVRLKNQTLREGSIVKTQIVQYGNPNQEKVFTPNPDKTFLPQSVKTYIGTGADTDTILLPLTLTEGEKEYRYHPVSYVSYLYSGRETKPRYEYRFLGRPASFTDDADVYQFLLAPDVNRLGSVASRLGKYAQVTAYSYNSYGDLTKLVDPQGNETTWNYTATTYYLRLLTKMKRTAAGNPNHFHEETYTYNADKLLETEHIVDSYPDGTTTKREEIGRVYQYNSQKLVSTIVEATKGSDEKFFDKKIESYDRYGLYPTVIKLEVETSPETVETLTYQFDYDELGRVVKRIYPDQSQAMYQYDLLGRLTIELFANEGQFRTIFYDYDDTQRKVTMTLPDGTEEFTHFTPFGEVEYKGQRGTNGEVRPLLYNTYTSDGRLESSAPYADDSRATSYFYNEDGSLLGKQDPKGYTMYYRANAYRDRDSYLPVETVRSVESNGLTVTHFANRHGQLQEEIRETGDAAQRLAIRYEYNPFDQMTQKTERDQTGKTRSWTYHYNINGNLVRLVDPEQNVYGYSYDAYGNLVSVQENNTLTTEYHYNPLSWKISEKDVPSGATETFHYYPNGKTRIFTDKAKNRHEYAYTPFYEVSSITTKDTAGVVKNKETWEYYPNTSLVKKETNSNGPDTRPTSSNYREVQYSYDPFHRLNRQTVFDRDYQIRYTDDDDLMDQLVYPDNTVVSYRYDDAERLVEVSSNVTGTIRYAYHTTNTGETYTLTYPNGLEMERKLDSFGQVKELTHRKRTTPIWTETNQYSFGNVVSITRNGTTFAYEYDKIDRLTKETLPSGTNRYAYDTRGNRKSFEGVLPIDTDTVTYTFDERNRLRSYANERTGDEGSYTYYGNGLRATKAENGNQTKYVYLNGNVIEELDNAGNVKARNIWGNELLFRKDVGANKQGYYLYNSHGDVVSITDSSGAELNRYDYDSWGNLVAQTETMSNPFKYSGEIFDEKTGYYYLRARYYDPKIGRFISEDTYKGQVDNPLSLNRYTYVHNNPLRFVDPSGHWNQAIGANWVINEAKNKWTLAQTEGEKRYWQNYANDIRAKMIKAGYSQSDIMQSTDAMIPDSEVMKMARESAPGLTLIADFNKALWDYPGEAAAVKGAFFVGSLFNKGKGFSKLEEGLNFTGTAAKHMNEAGRFIPVQIQQSVIKYGKGFPDPRGTNATMYYDVMYKNGKKYNVEVLYDAETNTVFHFKYTDREIRNGNFVLPATK</sequence>
<evidence type="ECO:0000256" key="3">
    <source>
        <dbReference type="SAM" id="SignalP"/>
    </source>
</evidence>
<feature type="signal peptide" evidence="3">
    <location>
        <begin position="1"/>
        <end position="27"/>
    </location>
</feature>
<evidence type="ECO:0000256" key="2">
    <source>
        <dbReference type="SAM" id="MobiDB-lite"/>
    </source>
</evidence>
<dbReference type="InterPro" id="IPR050708">
    <property type="entry name" value="T6SS_VgrG/RHS"/>
</dbReference>
<feature type="compositionally biased region" description="Polar residues" evidence="2">
    <location>
        <begin position="181"/>
        <end position="190"/>
    </location>
</feature>
<feature type="chain" id="PRO_5041455244" evidence="3">
    <location>
        <begin position="28"/>
        <end position="1821"/>
    </location>
</feature>
<dbReference type="KEGG" id="bayd:BSPP4475_01910"/>
<dbReference type="InterPro" id="IPR056823">
    <property type="entry name" value="TEN-like_YD-shell"/>
</dbReference>
<name>A0AA48RB69_9BACL</name>
<evidence type="ECO:0000313" key="6">
    <source>
        <dbReference type="Proteomes" id="UP001189619"/>
    </source>
</evidence>
<proteinExistence type="predicted"/>
<dbReference type="Proteomes" id="UP001189619">
    <property type="component" value="Chromosome"/>
</dbReference>
<accession>A0AA48RB69</accession>
<gene>
    <name evidence="5" type="ORF">BSPP4475_01910</name>
</gene>
<dbReference type="PANTHER" id="PTHR32305:SF15">
    <property type="entry name" value="PROTEIN RHSA-RELATED"/>
    <property type="match status" value="1"/>
</dbReference>
<evidence type="ECO:0000259" key="4">
    <source>
        <dbReference type="Pfam" id="PF25023"/>
    </source>
</evidence>
<dbReference type="NCBIfam" id="TIGR03696">
    <property type="entry name" value="Rhs_assc_core"/>
    <property type="match status" value="1"/>
</dbReference>
<feature type="domain" description="Teneurin-like YD-shell" evidence="4">
    <location>
        <begin position="1370"/>
        <end position="1606"/>
    </location>
</feature>
<feature type="region of interest" description="Disordered" evidence="2">
    <location>
        <begin position="170"/>
        <end position="197"/>
    </location>
</feature>
<dbReference type="Gene3D" id="3.90.930.1">
    <property type="match status" value="1"/>
</dbReference>
<protein>
    <submittedName>
        <fullName evidence="5">RHS repeat protein</fullName>
    </submittedName>
</protein>
<organism evidence="5 6">
    <name type="scientific">Brevibacillus aydinogluensis</name>
    <dbReference type="NCBI Taxonomy" id="927786"/>
    <lineage>
        <taxon>Bacteria</taxon>
        <taxon>Bacillati</taxon>
        <taxon>Bacillota</taxon>
        <taxon>Bacilli</taxon>
        <taxon>Bacillales</taxon>
        <taxon>Paenibacillaceae</taxon>
        <taxon>Brevibacillus</taxon>
    </lineage>
</organism>
<keyword evidence="3" id="KW-0732">Signal</keyword>
<dbReference type="InterPro" id="IPR006530">
    <property type="entry name" value="YD"/>
</dbReference>
<reference evidence="5" key="1">
    <citation type="submission" date="2023-07" db="EMBL/GenBank/DDBJ databases">
        <authorList>
            <person name="Ivanov I."/>
            <person name="Teneva D."/>
            <person name="Stoikov I."/>
        </authorList>
    </citation>
    <scope>NUCLEOTIDE SEQUENCE</scope>
    <source>
        <strain evidence="5">4475</strain>
    </source>
</reference>
<evidence type="ECO:0000313" key="5">
    <source>
        <dbReference type="EMBL" id="CAJ1001080.1"/>
    </source>
</evidence>
<dbReference type="NCBIfam" id="TIGR01643">
    <property type="entry name" value="YD_repeat_2x"/>
    <property type="match status" value="2"/>
</dbReference>
<keyword evidence="1" id="KW-0677">Repeat</keyword>
<dbReference type="RefSeq" id="WP_304415019.1">
    <property type="nucleotide sequence ID" value="NZ_OY569118.1"/>
</dbReference>